<dbReference type="InterPro" id="IPR005021">
    <property type="entry name" value="Terminase_largesu-like"/>
</dbReference>
<dbReference type="InterPro" id="IPR002711">
    <property type="entry name" value="HNH"/>
</dbReference>
<organism evidence="3">
    <name type="scientific">uncultured Caudovirales phage</name>
    <dbReference type="NCBI Taxonomy" id="2100421"/>
    <lineage>
        <taxon>Viruses</taxon>
        <taxon>Duplodnaviria</taxon>
        <taxon>Heunggongvirae</taxon>
        <taxon>Uroviricota</taxon>
        <taxon>Caudoviricetes</taxon>
        <taxon>Peduoviridae</taxon>
        <taxon>Maltschvirus</taxon>
        <taxon>Maltschvirus maltsch</taxon>
    </lineage>
</organism>
<dbReference type="InterPro" id="IPR027417">
    <property type="entry name" value="P-loop_NTPase"/>
</dbReference>
<evidence type="ECO:0000259" key="1">
    <source>
        <dbReference type="SMART" id="SM00507"/>
    </source>
</evidence>
<dbReference type="InterPro" id="IPR003615">
    <property type="entry name" value="HNH_nuc"/>
</dbReference>
<dbReference type="GO" id="GO:0004519">
    <property type="term" value="F:endonuclease activity"/>
    <property type="evidence" value="ECO:0007669"/>
    <property type="project" value="InterPro"/>
</dbReference>
<dbReference type="EMBL" id="LR797139">
    <property type="protein sequence ID" value="CAB4189610.1"/>
    <property type="molecule type" value="Genomic_DNA"/>
</dbReference>
<protein>
    <submittedName>
        <fullName evidence="3">HNHc domain containing protein</fullName>
    </submittedName>
</protein>
<evidence type="ECO:0000313" key="3">
    <source>
        <dbReference type="EMBL" id="CAB4189610.1"/>
    </source>
</evidence>
<evidence type="ECO:0000313" key="2">
    <source>
        <dbReference type="EMBL" id="CAB4176047.1"/>
    </source>
</evidence>
<dbReference type="Pfam" id="PF01844">
    <property type="entry name" value="HNH"/>
    <property type="match status" value="1"/>
</dbReference>
<proteinExistence type="predicted"/>
<dbReference type="EMBL" id="LR796933">
    <property type="protein sequence ID" value="CAB4176047.1"/>
    <property type="molecule type" value="Genomic_DNA"/>
</dbReference>
<evidence type="ECO:0000313" key="4">
    <source>
        <dbReference type="EMBL" id="CAB4194126.1"/>
    </source>
</evidence>
<dbReference type="CDD" id="cd00085">
    <property type="entry name" value="HNHc"/>
    <property type="match status" value="1"/>
</dbReference>
<name>A0A6J5QY84_9CAUD</name>
<feature type="domain" description="HNH nuclease" evidence="1">
    <location>
        <begin position="8"/>
        <end position="58"/>
    </location>
</feature>
<reference evidence="3" key="1">
    <citation type="submission" date="2020-05" db="EMBL/GenBank/DDBJ databases">
        <authorList>
            <person name="Chiriac C."/>
            <person name="Salcher M."/>
            <person name="Ghai R."/>
            <person name="Kavagutti S V."/>
        </authorList>
    </citation>
    <scope>NUCLEOTIDE SEQUENCE</scope>
</reference>
<dbReference type="EMBL" id="LR797200">
    <property type="protein sequence ID" value="CAB4194126.1"/>
    <property type="molecule type" value="Genomic_DNA"/>
</dbReference>
<dbReference type="SMART" id="SM00507">
    <property type="entry name" value="HNHc"/>
    <property type="match status" value="1"/>
</dbReference>
<dbReference type="Gene3D" id="3.40.50.300">
    <property type="entry name" value="P-loop containing nucleotide triphosphate hydrolases"/>
    <property type="match status" value="1"/>
</dbReference>
<accession>A0A6J5QY84</accession>
<dbReference type="GO" id="GO:0003676">
    <property type="term" value="F:nucleic acid binding"/>
    <property type="evidence" value="ECO:0007669"/>
    <property type="project" value="InterPro"/>
</dbReference>
<dbReference type="GO" id="GO:0008270">
    <property type="term" value="F:zinc ion binding"/>
    <property type="evidence" value="ECO:0007669"/>
    <property type="project" value="InterPro"/>
</dbReference>
<dbReference type="Gene3D" id="1.10.30.50">
    <property type="match status" value="1"/>
</dbReference>
<dbReference type="PANTHER" id="PTHR41287">
    <property type="match status" value="1"/>
</dbReference>
<dbReference type="PANTHER" id="PTHR41287:SF1">
    <property type="entry name" value="PROTEIN YMFN"/>
    <property type="match status" value="1"/>
</dbReference>
<gene>
    <name evidence="3" type="ORF">UFOVP1208_12</name>
    <name evidence="4" type="ORF">UFOVP1263_21</name>
    <name evidence="2" type="ORF">UFOVP980_11</name>
</gene>
<sequence>MAYGTTYKANRLAILQGSPLCHWCGRNTATQADHLVELDAGGSDSIDNLVASCGPCNSRRGQKYRANKDARRIAARNALPVLLHSKMPTPTPISVLYPKDLPGLAPISHDRPRLATTVPDGVESFGPAVADWSEQHLEVTLMPWQRFTLDGQLAHVDGELVHRSALTTTARQNGKTSCLKPLIGWWLTAMPVIRGQKQTVVSTAHSLTLASLLFQDLAPLLEEEFGAKLGHSFGRQQATMPDGTRWFVRAASPSVGHGLSVDLAVADELWDIGRAAIDTGLVPSMRARKSPLLSMWSTAGTESSESLINWREQGLRAIETNATSSLFFAEWSAPSSLDAMTPEAWAYSNPALGHTLELATLAAESENPDRASFLRSNNTWVSALKSWLPPGRWAALETDTMPEGGVLAIETSVDDTIYYGLRAALNDDKRAVVEVTFAVNTWQAAVDQAVELGAQYPLMQFAVSPSVEPHWPLELDRRTTIVGYKELLRFTPLVHHMILERRLLHMKNDQLDEQIGRAVAVKTQASMALSSQKSAGPIELARMVVWAAALVAKPTVVGRPTIGVST</sequence>